<dbReference type="Proteomes" id="UP000608522">
    <property type="component" value="Unassembled WGS sequence"/>
</dbReference>
<evidence type="ECO:0000313" key="1">
    <source>
        <dbReference type="EMBL" id="GHI76095.1"/>
    </source>
</evidence>
<dbReference type="RefSeq" id="WP_202198364.1">
    <property type="nucleotide sequence ID" value="NZ_BAAATO010000037.1"/>
</dbReference>
<reference evidence="2" key="1">
    <citation type="submission" date="2023-07" db="EMBL/GenBank/DDBJ databases">
        <title>Whole genome shotgun sequence of Streptomyces spororaveus NBRC 15456.</title>
        <authorList>
            <person name="Komaki H."/>
            <person name="Tamura T."/>
        </authorList>
    </citation>
    <scope>NUCLEOTIDE SEQUENCE [LARGE SCALE GENOMIC DNA]</scope>
    <source>
        <strain evidence="2">NBRC 15456</strain>
    </source>
</reference>
<name>A0ABQ3T7X5_9ACTN</name>
<accession>A0ABQ3T7X5</accession>
<comment type="caution">
    <text evidence="1">The sequence shown here is derived from an EMBL/GenBank/DDBJ whole genome shotgun (WGS) entry which is preliminary data.</text>
</comment>
<organism evidence="1 2">
    <name type="scientific">Streptomyces spororaveus</name>
    <dbReference type="NCBI Taxonomy" id="284039"/>
    <lineage>
        <taxon>Bacteria</taxon>
        <taxon>Bacillati</taxon>
        <taxon>Actinomycetota</taxon>
        <taxon>Actinomycetes</taxon>
        <taxon>Kitasatosporales</taxon>
        <taxon>Streptomycetaceae</taxon>
        <taxon>Streptomyces</taxon>
    </lineage>
</organism>
<gene>
    <name evidence="1" type="ORF">Sspor_16560</name>
</gene>
<sequence>MREHIDQTTVSAVDLLKGDYKKSIKDDGLAFDHMMMLSDTLAKGIIAQFPDKFC</sequence>
<dbReference type="EMBL" id="BNED01000005">
    <property type="protein sequence ID" value="GHI76095.1"/>
    <property type="molecule type" value="Genomic_DNA"/>
</dbReference>
<keyword evidence="2" id="KW-1185">Reference proteome</keyword>
<protein>
    <submittedName>
        <fullName evidence="1">Uncharacterized protein</fullName>
    </submittedName>
</protein>
<evidence type="ECO:0000313" key="2">
    <source>
        <dbReference type="Proteomes" id="UP000608522"/>
    </source>
</evidence>
<proteinExistence type="predicted"/>